<dbReference type="PANTHER" id="PTHR31317">
    <property type="entry name" value="OS08G0163500 PROTEIN"/>
    <property type="match status" value="1"/>
</dbReference>
<gene>
    <name evidence="1" type="ORF">Fot_25318</name>
</gene>
<dbReference type="PANTHER" id="PTHR31317:SF3">
    <property type="entry name" value="OS07G0133500 PROTEIN"/>
    <property type="match status" value="1"/>
</dbReference>
<dbReference type="InterPro" id="IPR010410">
    <property type="entry name" value="DUF1005"/>
</dbReference>
<dbReference type="EMBL" id="JBFOLJ010000007">
    <property type="protein sequence ID" value="KAL2521395.1"/>
    <property type="molecule type" value="Genomic_DNA"/>
</dbReference>
<sequence>MAVSFPSPAKATKVNESVHFIREHPSSSPCFCKSKLKNFSLQTALVLYIPSDNTQFLEESPQTLVASFHISKSDLDRLIIKLSLFATSKNLELKISIYNSRRGHHLWCELRSTSGQNLRAIGSYRNGVLGHTFPQRVN</sequence>
<comment type="caution">
    <text evidence="1">The sequence shown here is derived from an EMBL/GenBank/DDBJ whole genome shotgun (WGS) entry which is preliminary data.</text>
</comment>
<dbReference type="Proteomes" id="UP001604277">
    <property type="component" value="Unassembled WGS sequence"/>
</dbReference>
<evidence type="ECO:0000313" key="1">
    <source>
        <dbReference type="EMBL" id="KAL2521395.1"/>
    </source>
</evidence>
<evidence type="ECO:0000313" key="2">
    <source>
        <dbReference type="Proteomes" id="UP001604277"/>
    </source>
</evidence>
<protein>
    <submittedName>
        <fullName evidence="1">Uncharacterized protein</fullName>
    </submittedName>
</protein>
<keyword evidence="2" id="KW-1185">Reference proteome</keyword>
<dbReference type="Pfam" id="PF06219">
    <property type="entry name" value="DUF1005"/>
    <property type="match status" value="1"/>
</dbReference>
<accession>A0ABD1U8S1</accession>
<reference evidence="2" key="1">
    <citation type="submission" date="2024-07" db="EMBL/GenBank/DDBJ databases">
        <title>Two chromosome-level genome assemblies of Korean endemic species Abeliophyllum distichum and Forsythia ovata (Oleaceae).</title>
        <authorList>
            <person name="Jang H."/>
        </authorList>
    </citation>
    <scope>NUCLEOTIDE SEQUENCE [LARGE SCALE GENOMIC DNA]</scope>
</reference>
<name>A0ABD1U8S1_9LAMI</name>
<dbReference type="AlphaFoldDB" id="A0ABD1U8S1"/>
<organism evidence="1 2">
    <name type="scientific">Forsythia ovata</name>
    <dbReference type="NCBI Taxonomy" id="205694"/>
    <lineage>
        <taxon>Eukaryota</taxon>
        <taxon>Viridiplantae</taxon>
        <taxon>Streptophyta</taxon>
        <taxon>Embryophyta</taxon>
        <taxon>Tracheophyta</taxon>
        <taxon>Spermatophyta</taxon>
        <taxon>Magnoliopsida</taxon>
        <taxon>eudicotyledons</taxon>
        <taxon>Gunneridae</taxon>
        <taxon>Pentapetalae</taxon>
        <taxon>asterids</taxon>
        <taxon>lamiids</taxon>
        <taxon>Lamiales</taxon>
        <taxon>Oleaceae</taxon>
        <taxon>Forsythieae</taxon>
        <taxon>Forsythia</taxon>
    </lineage>
</organism>
<proteinExistence type="predicted"/>